<accession>A0A1H1PVB2</accession>
<sequence length="36" mass="4244">MSRQSPRIDQVAARKSEWPRKNEWPCKNERQGVSST</sequence>
<evidence type="ECO:0000256" key="1">
    <source>
        <dbReference type="SAM" id="MobiDB-lite"/>
    </source>
</evidence>
<protein>
    <submittedName>
        <fullName evidence="2">Uncharacterized protein</fullName>
    </submittedName>
</protein>
<dbReference type="Proteomes" id="UP000199103">
    <property type="component" value="Chromosome I"/>
</dbReference>
<evidence type="ECO:0000313" key="2">
    <source>
        <dbReference type="EMBL" id="SDS15150.1"/>
    </source>
</evidence>
<organism evidence="2 3">
    <name type="scientific">Microlunatus soli</name>
    <dbReference type="NCBI Taxonomy" id="630515"/>
    <lineage>
        <taxon>Bacteria</taxon>
        <taxon>Bacillati</taxon>
        <taxon>Actinomycetota</taxon>
        <taxon>Actinomycetes</taxon>
        <taxon>Propionibacteriales</taxon>
        <taxon>Propionibacteriaceae</taxon>
        <taxon>Microlunatus</taxon>
    </lineage>
</organism>
<gene>
    <name evidence="2" type="ORF">SAMN04489812_1038</name>
</gene>
<reference evidence="2 3" key="1">
    <citation type="submission" date="2016-10" db="EMBL/GenBank/DDBJ databases">
        <authorList>
            <person name="de Groot N.N."/>
        </authorList>
    </citation>
    <scope>NUCLEOTIDE SEQUENCE [LARGE SCALE GENOMIC DNA]</scope>
    <source>
        <strain evidence="2 3">DSM 21800</strain>
    </source>
</reference>
<dbReference type="EMBL" id="LT629772">
    <property type="protein sequence ID" value="SDS15150.1"/>
    <property type="molecule type" value="Genomic_DNA"/>
</dbReference>
<feature type="region of interest" description="Disordered" evidence="1">
    <location>
        <begin position="1"/>
        <end position="36"/>
    </location>
</feature>
<keyword evidence="3" id="KW-1185">Reference proteome</keyword>
<evidence type="ECO:0000313" key="3">
    <source>
        <dbReference type="Proteomes" id="UP000199103"/>
    </source>
</evidence>
<name>A0A1H1PVB2_9ACTN</name>
<proteinExistence type="predicted"/>
<feature type="compositionally biased region" description="Basic and acidic residues" evidence="1">
    <location>
        <begin position="12"/>
        <end position="30"/>
    </location>
</feature>
<dbReference type="AlphaFoldDB" id="A0A1H1PVB2"/>